<evidence type="ECO:0000313" key="2">
    <source>
        <dbReference type="EMBL" id="PVU97999.1"/>
    </source>
</evidence>
<dbReference type="Proteomes" id="UP000245699">
    <property type="component" value="Unassembled WGS sequence"/>
</dbReference>
<dbReference type="Pfam" id="PF00581">
    <property type="entry name" value="Rhodanese"/>
    <property type="match status" value="1"/>
</dbReference>
<dbReference type="PROSITE" id="PS50206">
    <property type="entry name" value="RHODANESE_3"/>
    <property type="match status" value="1"/>
</dbReference>
<dbReference type="Gene3D" id="3.40.250.10">
    <property type="entry name" value="Rhodanese-like domain"/>
    <property type="match status" value="1"/>
</dbReference>
<dbReference type="STRING" id="61424.A0A2T9Z0B4"/>
<dbReference type="OrthoDB" id="102559at2759"/>
<dbReference type="AlphaFoldDB" id="A0A2T9Z0B4"/>
<evidence type="ECO:0000259" key="1">
    <source>
        <dbReference type="PROSITE" id="PS50206"/>
    </source>
</evidence>
<organism evidence="2 3">
    <name type="scientific">Furculomyces boomerangus</name>
    <dbReference type="NCBI Taxonomy" id="61424"/>
    <lineage>
        <taxon>Eukaryota</taxon>
        <taxon>Fungi</taxon>
        <taxon>Fungi incertae sedis</taxon>
        <taxon>Zoopagomycota</taxon>
        <taxon>Kickxellomycotina</taxon>
        <taxon>Harpellomycetes</taxon>
        <taxon>Harpellales</taxon>
        <taxon>Harpellaceae</taxon>
        <taxon>Furculomyces</taxon>
    </lineage>
</organism>
<feature type="domain" description="Rhodanese" evidence="1">
    <location>
        <begin position="25"/>
        <end position="132"/>
    </location>
</feature>
<accession>A0A2T9Z0B4</accession>
<keyword evidence="3" id="KW-1185">Reference proteome</keyword>
<dbReference type="InterPro" id="IPR036873">
    <property type="entry name" value="Rhodanese-like_dom_sf"/>
</dbReference>
<dbReference type="GO" id="GO:0005634">
    <property type="term" value="C:nucleus"/>
    <property type="evidence" value="ECO:0007669"/>
    <property type="project" value="TreeGrafter"/>
</dbReference>
<reference evidence="2 3" key="1">
    <citation type="journal article" date="2018" name="MBio">
        <title>Comparative Genomics Reveals the Core Gene Toolbox for the Fungus-Insect Symbiosis.</title>
        <authorList>
            <person name="Wang Y."/>
            <person name="Stata M."/>
            <person name="Wang W."/>
            <person name="Stajich J.E."/>
            <person name="White M.M."/>
            <person name="Moncalvo J.M."/>
        </authorList>
    </citation>
    <scope>NUCLEOTIDE SEQUENCE [LARGE SCALE GENOMIC DNA]</scope>
    <source>
        <strain evidence="2 3">AUS-77-4</strain>
    </source>
</reference>
<dbReference type="PANTHER" id="PTHR10828:SF38">
    <property type="entry name" value="ARSENICAL-RESISTANCE PROTEIN 2-RELATED"/>
    <property type="match status" value="1"/>
</dbReference>
<sequence length="146" mass="16543">MNVLRIEVSELAKIVRNKTLKPGIDYLVVDVRDNDFIGGHIPGAINVPAYEIRDKAVSLVREYCDIPMIVFHCALSQARGPKSARIYSEISQQLSISSSQTSDSFVLSKKLEKQKIMVLTGGFTTWYYKYKNDPSMIEDADHSLWE</sequence>
<dbReference type="PANTHER" id="PTHR10828">
    <property type="entry name" value="M-PHASE INDUCER PHOSPHATASE DUAL SPECIFICITY PHOSPHATASE CDC25"/>
    <property type="match status" value="1"/>
</dbReference>
<comment type="caution">
    <text evidence="2">The sequence shown here is derived from an EMBL/GenBank/DDBJ whole genome shotgun (WGS) entry which is preliminary data.</text>
</comment>
<dbReference type="PROSITE" id="PS00380">
    <property type="entry name" value="RHODANESE_1"/>
    <property type="match status" value="1"/>
</dbReference>
<dbReference type="EMBL" id="MBFT01000092">
    <property type="protein sequence ID" value="PVU97999.1"/>
    <property type="molecule type" value="Genomic_DNA"/>
</dbReference>
<proteinExistence type="predicted"/>
<protein>
    <recommendedName>
        <fullName evidence="1">Rhodanese domain-containing protein</fullName>
    </recommendedName>
</protein>
<evidence type="ECO:0000313" key="3">
    <source>
        <dbReference type="Proteomes" id="UP000245699"/>
    </source>
</evidence>
<dbReference type="GO" id="GO:0005737">
    <property type="term" value="C:cytoplasm"/>
    <property type="evidence" value="ECO:0007669"/>
    <property type="project" value="TreeGrafter"/>
</dbReference>
<dbReference type="SUPFAM" id="SSF52821">
    <property type="entry name" value="Rhodanese/Cell cycle control phosphatase"/>
    <property type="match status" value="1"/>
</dbReference>
<dbReference type="GO" id="GO:0004725">
    <property type="term" value="F:protein tyrosine phosphatase activity"/>
    <property type="evidence" value="ECO:0007669"/>
    <property type="project" value="TreeGrafter"/>
</dbReference>
<dbReference type="GO" id="GO:0004792">
    <property type="term" value="F:thiosulfate-cyanide sulfurtransferase activity"/>
    <property type="evidence" value="ECO:0007669"/>
    <property type="project" value="InterPro"/>
</dbReference>
<dbReference type="InterPro" id="IPR001763">
    <property type="entry name" value="Rhodanese-like_dom"/>
</dbReference>
<name>A0A2T9Z0B4_9FUNG</name>
<dbReference type="InterPro" id="IPR001307">
    <property type="entry name" value="Thiosulphate_STrfase_CS"/>
</dbReference>
<gene>
    <name evidence="2" type="ORF">BB559_001843</name>
</gene>
<dbReference type="SMART" id="SM00450">
    <property type="entry name" value="RHOD"/>
    <property type="match status" value="1"/>
</dbReference>